<feature type="domain" description="EF-hand" evidence="15">
    <location>
        <begin position="444"/>
        <end position="479"/>
    </location>
</feature>
<dbReference type="PROSITE" id="PS50222">
    <property type="entry name" value="EF_HAND_2"/>
    <property type="match status" value="1"/>
</dbReference>
<gene>
    <name evidence="16" type="primary">Scn11a</name>
    <name evidence="16" type="ORF">SNAT2548_LOCUS32932</name>
</gene>
<dbReference type="Pfam" id="PF00520">
    <property type="entry name" value="Ion_trans"/>
    <property type="match status" value="1"/>
</dbReference>
<evidence type="ECO:0000256" key="8">
    <source>
        <dbReference type="ARBA" id="ARBA00022882"/>
    </source>
</evidence>
<dbReference type="Proteomes" id="UP000604046">
    <property type="component" value="Unassembled WGS sequence"/>
</dbReference>
<keyword evidence="2" id="KW-0813">Transport</keyword>
<name>A0A812UT41_9DINO</name>
<dbReference type="InterPro" id="IPR002048">
    <property type="entry name" value="EF_hand_dom"/>
</dbReference>
<dbReference type="Gene3D" id="1.20.120.350">
    <property type="entry name" value="Voltage-gated potassium channels. Chain C"/>
    <property type="match status" value="1"/>
</dbReference>
<dbReference type="InterPro" id="IPR050599">
    <property type="entry name" value="VDCC_alpha-1_subunit"/>
</dbReference>
<evidence type="ECO:0000256" key="6">
    <source>
        <dbReference type="ARBA" id="ARBA00022692"/>
    </source>
</evidence>
<dbReference type="PANTHER" id="PTHR45628:SF7">
    <property type="entry name" value="VOLTAGE-DEPENDENT CALCIUM CHANNEL TYPE A SUBUNIT ALPHA-1"/>
    <property type="match status" value="1"/>
</dbReference>
<evidence type="ECO:0000256" key="5">
    <source>
        <dbReference type="ARBA" id="ARBA00022673"/>
    </source>
</evidence>
<dbReference type="InterPro" id="IPR027359">
    <property type="entry name" value="Volt_channel_dom_sf"/>
</dbReference>
<reference evidence="16" key="1">
    <citation type="submission" date="2021-02" db="EMBL/GenBank/DDBJ databases">
        <authorList>
            <person name="Dougan E. K."/>
            <person name="Rhodes N."/>
            <person name="Thang M."/>
            <person name="Chan C."/>
        </authorList>
    </citation>
    <scope>NUCLEOTIDE SEQUENCE</scope>
</reference>
<proteinExistence type="predicted"/>
<evidence type="ECO:0000256" key="1">
    <source>
        <dbReference type="ARBA" id="ARBA00004141"/>
    </source>
</evidence>
<keyword evidence="10" id="KW-0406">Ion transport</keyword>
<keyword evidence="5" id="KW-0107">Calcium channel</keyword>
<evidence type="ECO:0000256" key="12">
    <source>
        <dbReference type="ARBA" id="ARBA00023180"/>
    </source>
</evidence>
<keyword evidence="6 14" id="KW-0812">Transmembrane</keyword>
<evidence type="ECO:0000256" key="14">
    <source>
        <dbReference type="SAM" id="Phobius"/>
    </source>
</evidence>
<keyword evidence="8" id="KW-0851">Voltage-gated channel</keyword>
<comment type="subcellular location">
    <subcellularLocation>
        <location evidence="1">Membrane</location>
        <topology evidence="1">Multi-pass membrane protein</topology>
    </subcellularLocation>
</comment>
<comment type="caution">
    <text evidence="16">The sequence shown here is derived from an EMBL/GenBank/DDBJ whole genome shotgun (WGS) entry which is preliminary data.</text>
</comment>
<accession>A0A812UT41</accession>
<evidence type="ECO:0000256" key="9">
    <source>
        <dbReference type="ARBA" id="ARBA00022989"/>
    </source>
</evidence>
<dbReference type="InterPro" id="IPR011992">
    <property type="entry name" value="EF-hand-dom_pair"/>
</dbReference>
<feature type="transmembrane region" description="Helical" evidence="14">
    <location>
        <begin position="319"/>
        <end position="346"/>
    </location>
</feature>
<dbReference type="AlphaFoldDB" id="A0A812UT41"/>
<evidence type="ECO:0000256" key="13">
    <source>
        <dbReference type="ARBA" id="ARBA00023303"/>
    </source>
</evidence>
<keyword evidence="7" id="KW-0106">Calcium</keyword>
<dbReference type="GO" id="GO:0008331">
    <property type="term" value="F:high voltage-gated calcium channel activity"/>
    <property type="evidence" value="ECO:0007669"/>
    <property type="project" value="TreeGrafter"/>
</dbReference>
<keyword evidence="13" id="KW-0407">Ion channel</keyword>
<evidence type="ECO:0000259" key="15">
    <source>
        <dbReference type="PROSITE" id="PS50222"/>
    </source>
</evidence>
<evidence type="ECO:0000256" key="2">
    <source>
        <dbReference type="ARBA" id="ARBA00022448"/>
    </source>
</evidence>
<keyword evidence="17" id="KW-1185">Reference proteome</keyword>
<keyword evidence="3" id="KW-0597">Phosphoprotein</keyword>
<keyword evidence="11 14" id="KW-0472">Membrane</keyword>
<keyword evidence="4" id="KW-0109">Calcium transport</keyword>
<evidence type="ECO:0000256" key="7">
    <source>
        <dbReference type="ARBA" id="ARBA00022837"/>
    </source>
</evidence>
<evidence type="ECO:0000313" key="17">
    <source>
        <dbReference type="Proteomes" id="UP000604046"/>
    </source>
</evidence>
<dbReference type="OrthoDB" id="431720at2759"/>
<dbReference type="EMBL" id="CAJNDS010002734">
    <property type="protein sequence ID" value="CAE7577260.1"/>
    <property type="molecule type" value="Genomic_DNA"/>
</dbReference>
<dbReference type="CDD" id="cd00051">
    <property type="entry name" value="EFh"/>
    <property type="match status" value="1"/>
</dbReference>
<dbReference type="Gene3D" id="1.10.287.70">
    <property type="match status" value="1"/>
</dbReference>
<dbReference type="Gene3D" id="1.10.238.10">
    <property type="entry name" value="EF-hand"/>
    <property type="match status" value="1"/>
</dbReference>
<evidence type="ECO:0000256" key="10">
    <source>
        <dbReference type="ARBA" id="ARBA00023065"/>
    </source>
</evidence>
<dbReference type="GO" id="GO:0005891">
    <property type="term" value="C:voltage-gated calcium channel complex"/>
    <property type="evidence" value="ECO:0007669"/>
    <property type="project" value="TreeGrafter"/>
</dbReference>
<protein>
    <submittedName>
        <fullName evidence="16">Scn11a protein</fullName>
    </submittedName>
</protein>
<dbReference type="GO" id="GO:0098703">
    <property type="term" value="P:calcium ion import across plasma membrane"/>
    <property type="evidence" value="ECO:0007669"/>
    <property type="project" value="TreeGrafter"/>
</dbReference>
<keyword evidence="9 14" id="KW-1133">Transmembrane helix</keyword>
<feature type="transmembrane region" description="Helical" evidence="14">
    <location>
        <begin position="244"/>
        <end position="272"/>
    </location>
</feature>
<evidence type="ECO:0000256" key="4">
    <source>
        <dbReference type="ARBA" id="ARBA00022568"/>
    </source>
</evidence>
<dbReference type="InterPro" id="IPR005821">
    <property type="entry name" value="Ion_trans_dom"/>
</dbReference>
<feature type="transmembrane region" description="Helical" evidence="14">
    <location>
        <begin position="396"/>
        <end position="420"/>
    </location>
</feature>
<dbReference type="SUPFAM" id="SSF81324">
    <property type="entry name" value="Voltage-gated potassium channels"/>
    <property type="match status" value="1"/>
</dbReference>
<keyword evidence="12" id="KW-0325">Glycoprotein</keyword>
<evidence type="ECO:0000256" key="3">
    <source>
        <dbReference type="ARBA" id="ARBA00022553"/>
    </source>
</evidence>
<evidence type="ECO:0000256" key="11">
    <source>
        <dbReference type="ARBA" id="ARBA00023136"/>
    </source>
</evidence>
<dbReference type="PANTHER" id="PTHR45628">
    <property type="entry name" value="VOLTAGE-DEPENDENT CALCIUM CHANNEL TYPE A SUBUNIT ALPHA-1"/>
    <property type="match status" value="1"/>
</dbReference>
<evidence type="ECO:0000313" key="16">
    <source>
        <dbReference type="EMBL" id="CAE7577260.1"/>
    </source>
</evidence>
<dbReference type="GO" id="GO:0005509">
    <property type="term" value="F:calcium ion binding"/>
    <property type="evidence" value="ECO:0007669"/>
    <property type="project" value="InterPro"/>
</dbReference>
<feature type="transmembrane region" description="Helical" evidence="14">
    <location>
        <begin position="166"/>
        <end position="188"/>
    </location>
</feature>
<dbReference type="SUPFAM" id="SSF47473">
    <property type="entry name" value="EF-hand"/>
    <property type="match status" value="1"/>
</dbReference>
<organism evidence="16 17">
    <name type="scientific">Symbiodinium natans</name>
    <dbReference type="NCBI Taxonomy" id="878477"/>
    <lineage>
        <taxon>Eukaryota</taxon>
        <taxon>Sar</taxon>
        <taxon>Alveolata</taxon>
        <taxon>Dinophyceae</taxon>
        <taxon>Suessiales</taxon>
        <taxon>Symbiodiniaceae</taxon>
        <taxon>Symbiodinium</taxon>
    </lineage>
</organism>
<sequence length="557" mass="62482">MASAKLLEEAWAARESLLRFADEEHERWLESVMDRFNSIEEAIKDFTPPAPPDTHEGGRTKASGDVGRQMLAIRPTQPLRLAEQADPVPPSPCAMSDFLQLSKDASSWTNDHTDRASPHSMVDWPSGIQDTLQRMISPSADRIVANRLSVVGRPSDTQKDSCWDRLVLCLGFHLNYFAAVVLALNLVFMCLELELQGREVGRFLGAGEEMYDLGDMGPALRRIDVVFDCIYIVELLLRIGLERWLFFSACANWFDTSLVVAAAFDIGLFLFADADDSMMAVAFARAVNTLRAIRLLRIFRLFRGLRILIRACHAFLPTLGWSMVLLGLCMVMSGLLVGSLLQAFLWDNVLALEHKLWVFARYGTAYRSIYTLFEITFAGNWPTNVRPVLENVSDMFVIPFILYITIVTFAALRVITAVFLKDTLEAAANDAEHQVTEKLKRKAQYVEKLEAMFKAIDDTGNGMITEERLNALLSNSTVRAYLETLDLAVPEGTALFHILDNGDGEVTLEEFIDGILRCKGPARAIDQVALHADIRQLDNKLTVAMQLRLGAQDWLRQ</sequence>